<evidence type="ECO:0000256" key="1">
    <source>
        <dbReference type="SAM" id="SignalP"/>
    </source>
</evidence>
<dbReference type="Proteomes" id="UP001204851">
    <property type="component" value="Unassembled WGS sequence"/>
</dbReference>
<feature type="chain" id="PRO_5047332443" evidence="1">
    <location>
        <begin position="21"/>
        <end position="310"/>
    </location>
</feature>
<dbReference type="InterPro" id="IPR023977">
    <property type="entry name" value="MbnP-like"/>
</dbReference>
<dbReference type="NCBIfam" id="TIGR04052">
    <property type="entry name" value="MbnP_like_WxW"/>
    <property type="match status" value="1"/>
</dbReference>
<reference evidence="3 4" key="1">
    <citation type="submission" date="2022-06" db="EMBL/GenBank/DDBJ databases">
        <title>Ideonella sp. NS12-5 Genome sequencing and assembly.</title>
        <authorList>
            <person name="Jung Y."/>
        </authorList>
    </citation>
    <scope>NUCLEOTIDE SEQUENCE [LARGE SCALE GENOMIC DNA]</scope>
    <source>
        <strain evidence="3 4">NS12-5</strain>
    </source>
</reference>
<evidence type="ECO:0000313" key="3">
    <source>
        <dbReference type="EMBL" id="MCO5979328.1"/>
    </source>
</evidence>
<proteinExistence type="predicted"/>
<dbReference type="InterPro" id="IPR046863">
    <property type="entry name" value="MbnP-like_dom"/>
</dbReference>
<organism evidence="3 4">
    <name type="scientific">Ideonella oryzae</name>
    <dbReference type="NCBI Taxonomy" id="2937441"/>
    <lineage>
        <taxon>Bacteria</taxon>
        <taxon>Pseudomonadati</taxon>
        <taxon>Pseudomonadota</taxon>
        <taxon>Betaproteobacteria</taxon>
        <taxon>Burkholderiales</taxon>
        <taxon>Sphaerotilaceae</taxon>
        <taxon>Ideonella</taxon>
    </lineage>
</organism>
<protein>
    <submittedName>
        <fullName evidence="3">Metallo-mystery pair system four-Cys motif protein</fullName>
    </submittedName>
</protein>
<comment type="caution">
    <text evidence="3">The sequence shown here is derived from an EMBL/GenBank/DDBJ whole genome shotgun (WGS) entry which is preliminary data.</text>
</comment>
<dbReference type="EMBL" id="JAMXMC010000021">
    <property type="protein sequence ID" value="MCO5979328.1"/>
    <property type="molecule type" value="Genomic_DNA"/>
</dbReference>
<dbReference type="Pfam" id="PF20243">
    <property type="entry name" value="MbnP"/>
    <property type="match status" value="1"/>
</dbReference>
<evidence type="ECO:0000259" key="2">
    <source>
        <dbReference type="Pfam" id="PF20243"/>
    </source>
</evidence>
<feature type="domain" description="Copper-binding protein MbnP-like" evidence="2">
    <location>
        <begin position="42"/>
        <end position="268"/>
    </location>
</feature>
<name>A0ABT1BT29_9BURK</name>
<feature type="signal peptide" evidence="1">
    <location>
        <begin position="1"/>
        <end position="20"/>
    </location>
</feature>
<dbReference type="RefSeq" id="WP_252772276.1">
    <property type="nucleotide sequence ID" value="NZ_JAMXMC010000021.1"/>
</dbReference>
<accession>A0ABT1BT29</accession>
<keyword evidence="4" id="KW-1185">Reference proteome</keyword>
<keyword evidence="1" id="KW-0732">Signal</keyword>
<dbReference type="PROSITE" id="PS51257">
    <property type="entry name" value="PROKAR_LIPOPROTEIN"/>
    <property type="match status" value="1"/>
</dbReference>
<sequence length="310" mass="31640">MAFQVRPLVLSTLSAGLALAGLLSACGGGSDDSTGWTTDSAGNVTLQFEAVAGSTPVSCGSTITGLGSSGKSAQIQDLRFYISDVQLIKADGSTVALTLATTDDNNYASDAGSVSLITLSQAGTGACTTGTLNTTIQGTVPAGKYVGVTMTLGVPLSLNHLSSTDAATPAVLRSDVNPSMSWNWRGGRKFTKIELQSTETDNPVTLLHLGSTGCVGDPANGVPITGCSAPNRLTLNFADFNPAKQQIALDVQTLFAQQDFTTMNMCMSSPTDAGCVSDFAALALNFNPDGTGTGTAIAGQSQTVFKAMSR</sequence>
<gene>
    <name evidence="3" type="ORF">M0L44_21720</name>
</gene>
<evidence type="ECO:0000313" key="4">
    <source>
        <dbReference type="Proteomes" id="UP001204851"/>
    </source>
</evidence>